<comment type="caution">
    <text evidence="1">The sequence shown here is derived from an EMBL/GenBank/DDBJ whole genome shotgun (WGS) entry which is preliminary data.</text>
</comment>
<proteinExistence type="predicted"/>
<reference evidence="1" key="1">
    <citation type="submission" date="2022-01" db="EMBL/GenBank/DDBJ databases">
        <title>Antribacter sp. nov., isolated from Guizhou of China.</title>
        <authorList>
            <person name="Chengliang C."/>
            <person name="Ya Z."/>
        </authorList>
    </citation>
    <scope>NUCLEOTIDE SEQUENCE</scope>
    <source>
        <strain evidence="1">KLBMP 9083</strain>
    </source>
</reference>
<protein>
    <submittedName>
        <fullName evidence="1">DUF2993 domain-containing protein</fullName>
    </submittedName>
</protein>
<evidence type="ECO:0000313" key="1">
    <source>
        <dbReference type="EMBL" id="MCF4121403.1"/>
    </source>
</evidence>
<accession>A0AA41QDY8</accession>
<dbReference type="AlphaFoldDB" id="A0AA41QDY8"/>
<dbReference type="RefSeq" id="WP_236089199.1">
    <property type="nucleotide sequence ID" value="NZ_JAKGSG010000029.1"/>
</dbReference>
<dbReference type="Proteomes" id="UP001165405">
    <property type="component" value="Unassembled WGS sequence"/>
</dbReference>
<organism evidence="1 2">
    <name type="scientific">Antribacter soli</name>
    <dbReference type="NCBI Taxonomy" id="2910976"/>
    <lineage>
        <taxon>Bacteria</taxon>
        <taxon>Bacillati</taxon>
        <taxon>Actinomycetota</taxon>
        <taxon>Actinomycetes</taxon>
        <taxon>Micrococcales</taxon>
        <taxon>Promicromonosporaceae</taxon>
        <taxon>Antribacter</taxon>
    </lineage>
</organism>
<dbReference type="Pfam" id="PF11209">
    <property type="entry name" value="LmeA"/>
    <property type="match status" value="1"/>
</dbReference>
<dbReference type="EMBL" id="JAKGSG010000029">
    <property type="protein sequence ID" value="MCF4121403.1"/>
    <property type="molecule type" value="Genomic_DNA"/>
</dbReference>
<dbReference type="InterPro" id="IPR021373">
    <property type="entry name" value="DUF2993"/>
</dbReference>
<gene>
    <name evidence="1" type="ORF">L1785_10465</name>
</gene>
<evidence type="ECO:0000313" key="2">
    <source>
        <dbReference type="Proteomes" id="UP001165405"/>
    </source>
</evidence>
<sequence length="228" mass="23254">MRRAAGLFLTVTVLLALLVVADRVAVRVTERAMVAAFEQQVDVTGASLDITDFPFLTQVARGELTHATGSAGTASFGGYLVTDLVVDARGVGIASPYVIRTGTASGLLAVDVLEQALREQTRLEADLGTQGDTLVLSGQVLGLTLAVAGRPRVADPDTLAIDIVSVDTGSGPRPVDELPSAVAAALTGIEVPLALPEGVALDAVEVVDGSVRVEVSGTGVALEELVAS</sequence>
<keyword evidence="2" id="KW-1185">Reference proteome</keyword>
<name>A0AA41QDY8_9MICO</name>